<dbReference type="Proteomes" id="UP000680865">
    <property type="component" value="Unassembled WGS sequence"/>
</dbReference>
<evidence type="ECO:0000313" key="1">
    <source>
        <dbReference type="EMBL" id="GIM83832.1"/>
    </source>
</evidence>
<sequence>MLLSRLHLGQSNAETMEHFSDFEPIIRTHIVTFSTKTHLDDRDIELSATQQDALTVWQSSEGRVGVNLVGIASHLAPVPRHAQYLHTCSSDNG</sequence>
<dbReference type="EMBL" id="BOQP01000058">
    <property type="protein sequence ID" value="GIM83832.1"/>
    <property type="molecule type" value="Genomic_DNA"/>
</dbReference>
<gene>
    <name evidence="1" type="ORF">Aco04nite_88460</name>
</gene>
<organism evidence="1 2">
    <name type="scientific">Winogradskya consettensis</name>
    <dbReference type="NCBI Taxonomy" id="113560"/>
    <lineage>
        <taxon>Bacteria</taxon>
        <taxon>Bacillati</taxon>
        <taxon>Actinomycetota</taxon>
        <taxon>Actinomycetes</taxon>
        <taxon>Micromonosporales</taxon>
        <taxon>Micromonosporaceae</taxon>
        <taxon>Winogradskya</taxon>
    </lineage>
</organism>
<reference evidence="1" key="1">
    <citation type="submission" date="2021-03" db="EMBL/GenBank/DDBJ databases">
        <title>Whole genome shotgun sequence of Actinoplanes consettensis NBRC 14913.</title>
        <authorList>
            <person name="Komaki H."/>
            <person name="Tamura T."/>
        </authorList>
    </citation>
    <scope>NUCLEOTIDE SEQUENCE</scope>
    <source>
        <strain evidence="1">NBRC 14913</strain>
    </source>
</reference>
<comment type="caution">
    <text evidence="1">The sequence shown here is derived from an EMBL/GenBank/DDBJ whole genome shotgun (WGS) entry which is preliminary data.</text>
</comment>
<name>A0A919T151_9ACTN</name>
<accession>A0A919T151</accession>
<keyword evidence="2" id="KW-1185">Reference proteome</keyword>
<proteinExistence type="predicted"/>
<dbReference type="AlphaFoldDB" id="A0A919T151"/>
<protein>
    <submittedName>
        <fullName evidence="1">Uncharacterized protein</fullName>
    </submittedName>
</protein>
<evidence type="ECO:0000313" key="2">
    <source>
        <dbReference type="Proteomes" id="UP000680865"/>
    </source>
</evidence>